<evidence type="ECO:0000313" key="3">
    <source>
        <dbReference type="Proteomes" id="UP000813463"/>
    </source>
</evidence>
<gene>
    <name evidence="4" type="primary">LOC110804245</name>
</gene>
<dbReference type="KEGG" id="soe:110804245"/>
<dbReference type="PANTHER" id="PTHR34710:SF20">
    <property type="entry name" value="OS10G0550200 PROTEIN"/>
    <property type="match status" value="1"/>
</dbReference>
<reference evidence="3" key="1">
    <citation type="journal article" date="2021" name="Nat. Commun.">
        <title>Genomic analyses provide insights into spinach domestication and the genetic basis of agronomic traits.</title>
        <authorList>
            <person name="Cai X."/>
            <person name="Sun X."/>
            <person name="Xu C."/>
            <person name="Sun H."/>
            <person name="Wang X."/>
            <person name="Ge C."/>
            <person name="Zhang Z."/>
            <person name="Wang Q."/>
            <person name="Fei Z."/>
            <person name="Jiao C."/>
            <person name="Wang Q."/>
        </authorList>
    </citation>
    <scope>NUCLEOTIDE SEQUENCE [LARGE SCALE GENOMIC DNA]</scope>
    <source>
        <strain evidence="3">cv. Varoflay</strain>
    </source>
</reference>
<sequence length="191" mass="21336">METRSSRGCRYELRSKVSSNAKNLRSQVKSSASRSRKKHKLINGAEGENKAKGNKKGLSNSSGMDSKDLTALKQHVARKRLFANLALKFYKKKTGQNLELVDPGYKGQGFLKEGLVRHINFEAKNKDDPNASELQFFAELTTTRISNHRVDLCISLGPTVKLPEYADTRGCCICYPGVIYHPATARFKGRD</sequence>
<protein>
    <submittedName>
        <fullName evidence="4">Uncharacterized protein isoform X1</fullName>
    </submittedName>
</protein>
<proteinExistence type="predicted"/>
<reference evidence="4" key="2">
    <citation type="submission" date="2025-08" db="UniProtKB">
        <authorList>
            <consortium name="RefSeq"/>
        </authorList>
    </citation>
    <scope>IDENTIFICATION</scope>
    <source>
        <tissue evidence="4">Leaf</tissue>
    </source>
</reference>
<keyword evidence="3" id="KW-1185">Reference proteome</keyword>
<evidence type="ECO:0000313" key="4">
    <source>
        <dbReference type="RefSeq" id="XP_021865494.2"/>
    </source>
</evidence>
<dbReference type="InterPro" id="IPR022059">
    <property type="entry name" value="DUF3615"/>
</dbReference>
<feature type="compositionally biased region" description="Basic and acidic residues" evidence="1">
    <location>
        <begin position="1"/>
        <end position="15"/>
    </location>
</feature>
<name>A0A9R0KBF7_SPIOL</name>
<dbReference type="Pfam" id="PF12274">
    <property type="entry name" value="DUF3615"/>
    <property type="match status" value="1"/>
</dbReference>
<dbReference type="GeneID" id="110804245"/>
<dbReference type="Proteomes" id="UP000813463">
    <property type="component" value="Chromosome 5"/>
</dbReference>
<evidence type="ECO:0000256" key="1">
    <source>
        <dbReference type="SAM" id="MobiDB-lite"/>
    </source>
</evidence>
<dbReference type="PANTHER" id="PTHR34710">
    <property type="entry name" value="OS03G0834100 PROTEIN"/>
    <property type="match status" value="1"/>
</dbReference>
<feature type="region of interest" description="Disordered" evidence="1">
    <location>
        <begin position="1"/>
        <end position="66"/>
    </location>
</feature>
<feature type="domain" description="DUF3615" evidence="2">
    <location>
        <begin position="83"/>
        <end position="182"/>
    </location>
</feature>
<evidence type="ECO:0000259" key="2">
    <source>
        <dbReference type="Pfam" id="PF12274"/>
    </source>
</evidence>
<accession>A0A9R0KBF7</accession>
<organism evidence="3 4">
    <name type="scientific">Spinacia oleracea</name>
    <name type="common">Spinach</name>
    <dbReference type="NCBI Taxonomy" id="3562"/>
    <lineage>
        <taxon>Eukaryota</taxon>
        <taxon>Viridiplantae</taxon>
        <taxon>Streptophyta</taxon>
        <taxon>Embryophyta</taxon>
        <taxon>Tracheophyta</taxon>
        <taxon>Spermatophyta</taxon>
        <taxon>Magnoliopsida</taxon>
        <taxon>eudicotyledons</taxon>
        <taxon>Gunneridae</taxon>
        <taxon>Pentapetalae</taxon>
        <taxon>Caryophyllales</taxon>
        <taxon>Chenopodiaceae</taxon>
        <taxon>Chenopodioideae</taxon>
        <taxon>Anserineae</taxon>
        <taxon>Spinacia</taxon>
    </lineage>
</organism>
<dbReference type="AlphaFoldDB" id="A0A9R0KBF7"/>
<dbReference type="RefSeq" id="XP_021865494.2">
    <property type="nucleotide sequence ID" value="XM_022009802.2"/>
</dbReference>